<dbReference type="RefSeq" id="WP_121621525.1">
    <property type="nucleotide sequence ID" value="NZ_JACIIW010000004.1"/>
</dbReference>
<gene>
    <name evidence="1" type="ORF">D9R14_01560</name>
</gene>
<sequence length="103" mass="11061">MSTITVTVLPASKSIEVPEGTNLWSAIREVVPTLPEQSPENCGDAAHIFVLEGRKGISKTTREENEKLDTIVGVGSKSRIACFAQVLGTENVKVELLGEFSGF</sequence>
<dbReference type="Gene3D" id="3.10.20.30">
    <property type="match status" value="1"/>
</dbReference>
<dbReference type="OrthoDB" id="9796486at2"/>
<evidence type="ECO:0000313" key="2">
    <source>
        <dbReference type="Proteomes" id="UP000269692"/>
    </source>
</evidence>
<proteinExistence type="predicted"/>
<dbReference type="GO" id="GO:0051536">
    <property type="term" value="F:iron-sulfur cluster binding"/>
    <property type="evidence" value="ECO:0007669"/>
    <property type="project" value="InterPro"/>
</dbReference>
<organism evidence="1 2">
    <name type="scientific">Xanthobacter tagetidis</name>
    <dbReference type="NCBI Taxonomy" id="60216"/>
    <lineage>
        <taxon>Bacteria</taxon>
        <taxon>Pseudomonadati</taxon>
        <taxon>Pseudomonadota</taxon>
        <taxon>Alphaproteobacteria</taxon>
        <taxon>Hyphomicrobiales</taxon>
        <taxon>Xanthobacteraceae</taxon>
        <taxon>Xanthobacter</taxon>
    </lineage>
</organism>
<dbReference type="EMBL" id="RCTF01000001">
    <property type="protein sequence ID" value="RLP81710.1"/>
    <property type="molecule type" value="Genomic_DNA"/>
</dbReference>
<accession>A0A3L7AQ38</accession>
<keyword evidence="2" id="KW-1185">Reference proteome</keyword>
<reference evidence="1 2" key="1">
    <citation type="submission" date="2018-10" db="EMBL/GenBank/DDBJ databases">
        <title>Xanthobacter tagetidis genome sequencing and assembly.</title>
        <authorList>
            <person name="Maclea K.S."/>
            <person name="Goen A.E."/>
            <person name="Fatima S.A."/>
        </authorList>
    </citation>
    <scope>NUCLEOTIDE SEQUENCE [LARGE SCALE GENOMIC DNA]</scope>
    <source>
        <strain evidence="1 2">ATCC 700314</strain>
    </source>
</reference>
<dbReference type="SUPFAM" id="SSF54292">
    <property type="entry name" value="2Fe-2S ferredoxin-like"/>
    <property type="match status" value="1"/>
</dbReference>
<name>A0A3L7AQ38_9HYPH</name>
<dbReference type="AlphaFoldDB" id="A0A3L7AQ38"/>
<dbReference type="InterPro" id="IPR036010">
    <property type="entry name" value="2Fe-2S_ferredoxin-like_sf"/>
</dbReference>
<comment type="caution">
    <text evidence="1">The sequence shown here is derived from an EMBL/GenBank/DDBJ whole genome shotgun (WGS) entry which is preliminary data.</text>
</comment>
<protein>
    <submittedName>
        <fullName evidence="1">Ferredoxin</fullName>
    </submittedName>
</protein>
<evidence type="ECO:0000313" key="1">
    <source>
        <dbReference type="EMBL" id="RLP81710.1"/>
    </source>
</evidence>
<dbReference type="InterPro" id="IPR012675">
    <property type="entry name" value="Beta-grasp_dom_sf"/>
</dbReference>
<dbReference type="Proteomes" id="UP000269692">
    <property type="component" value="Unassembled WGS sequence"/>
</dbReference>